<evidence type="ECO:0000256" key="2">
    <source>
        <dbReference type="ARBA" id="ARBA00022722"/>
    </source>
</evidence>
<keyword evidence="5 12" id="KW-0269">Exonuclease</keyword>
<feature type="compositionally biased region" description="Basic and acidic residues" evidence="8">
    <location>
        <begin position="714"/>
        <end position="732"/>
    </location>
</feature>
<feature type="compositionally biased region" description="Polar residues" evidence="8">
    <location>
        <begin position="85"/>
        <end position="96"/>
    </location>
</feature>
<dbReference type="EMBL" id="CAMXCT010001825">
    <property type="protein sequence ID" value="CAI3993395.1"/>
    <property type="molecule type" value="Genomic_DNA"/>
</dbReference>
<dbReference type="EMBL" id="CAMXCT030001825">
    <property type="protein sequence ID" value="CAL4780707.1"/>
    <property type="molecule type" value="Genomic_DNA"/>
</dbReference>
<gene>
    <name evidence="10" type="ORF">C1SCF055_LOCUS20152</name>
</gene>
<dbReference type="GO" id="GO:0046872">
    <property type="term" value="F:metal ion binding"/>
    <property type="evidence" value="ECO:0007669"/>
    <property type="project" value="UniProtKB-KW"/>
</dbReference>
<evidence type="ECO:0000256" key="6">
    <source>
        <dbReference type="ARBA" id="ARBA00022842"/>
    </source>
</evidence>
<dbReference type="SMART" id="SM00479">
    <property type="entry name" value="EXOIII"/>
    <property type="match status" value="1"/>
</dbReference>
<feature type="compositionally biased region" description="Basic residues" evidence="8">
    <location>
        <begin position="703"/>
        <end position="713"/>
    </location>
</feature>
<keyword evidence="13" id="KW-1185">Reference proteome</keyword>
<keyword evidence="4" id="KW-0378">Hydrolase</keyword>
<reference evidence="10" key="1">
    <citation type="submission" date="2022-10" db="EMBL/GenBank/DDBJ databases">
        <authorList>
            <person name="Chen Y."/>
            <person name="Dougan E. K."/>
            <person name="Chan C."/>
            <person name="Rhodes N."/>
            <person name="Thang M."/>
        </authorList>
    </citation>
    <scope>NUCLEOTIDE SEQUENCE</scope>
</reference>
<dbReference type="GO" id="GO:0005737">
    <property type="term" value="C:cytoplasm"/>
    <property type="evidence" value="ECO:0007669"/>
    <property type="project" value="TreeGrafter"/>
</dbReference>
<dbReference type="InterPro" id="IPR012337">
    <property type="entry name" value="RNaseH-like_sf"/>
</dbReference>
<protein>
    <submittedName>
        <fullName evidence="12">Exonuclease domain-containing protein</fullName>
    </submittedName>
</protein>
<dbReference type="InterPro" id="IPR036397">
    <property type="entry name" value="RNaseH_sf"/>
</dbReference>
<evidence type="ECO:0000313" key="11">
    <source>
        <dbReference type="EMBL" id="CAL1146770.1"/>
    </source>
</evidence>
<feature type="region of interest" description="Disordered" evidence="8">
    <location>
        <begin position="74"/>
        <end position="103"/>
    </location>
</feature>
<sequence>MSFALDGPIGLKWTSGVPPFQGNNSRVYLQTPPSLSDGQTGDSSPEGGMDRLGEPVAGHTALATGDGFSQYSQRVMSPHEPMEQIPSQNLSENKTPNGPPQPQHPVLTASFQSPFTSPPFSYGMQYHPPQYVQNSGWYVPPNSQELQMMQNPPLPQTQPAGQIQVPNQMLQAPPMMLQMQQQQQQQQQQHMQQHMPMPQVHDGIHVGTLNFGLIVYDLETTHDAERGNYAEKGIHECSQDEQIEWKSRSQIIEFAAVDVLTGESICVRSRPEFNWEDVKSHAARLFAEDHGHADIIQDQTLPYFREVWTHEVLPFLWRASGHSRQLAMLAHNGDAFDHYVLQKEIKRLNLPIEGGPALVGFDPIAVLKQNYGHGFGSGGLLALRQLYQQHVPSNRVLRAHQAMDDCVMLMEVIQHWPELNMLLAHEIATQMGHKVPGSTEAQVQQYVEMLRYRLTEPVRIQPAPPYPKISIYNGQRMIWPPQAQAPILADRERCQDMAQGMPQYSNMMWQGHPQMDTSELLHMPRAEAQVVLLSTVTCAQPQVQLQRMDDGPMIGSPSQERMRSSSSESEMLMHMEPPPPPAEPPASGSNGEAPYGLSVSELEAELHRAQKETSSPDEKPKTRRGFPIGKDGTKREIRDEEYGHRGRKKNQKENEWSEWERRKSWDRNERADRREDWWTWDTWGEDWEEWENWDWEQPNSKQREKKKKGRKRREWQSKEKEESQGSSSEDHTAAPAAQAAQVAKEQAADAPNGG</sequence>
<dbReference type="InterPro" id="IPR040393">
    <property type="entry name" value="TREX1/2"/>
</dbReference>
<evidence type="ECO:0000256" key="5">
    <source>
        <dbReference type="ARBA" id="ARBA00022839"/>
    </source>
</evidence>
<dbReference type="GO" id="GO:0008296">
    <property type="term" value="F:3'-5'-DNA exonuclease activity"/>
    <property type="evidence" value="ECO:0007669"/>
    <property type="project" value="TreeGrafter"/>
</dbReference>
<keyword evidence="6" id="KW-0460">Magnesium</keyword>
<evidence type="ECO:0000313" key="12">
    <source>
        <dbReference type="EMBL" id="CAL4780707.1"/>
    </source>
</evidence>
<feature type="compositionally biased region" description="Basic and acidic residues" evidence="8">
    <location>
        <begin position="607"/>
        <end position="620"/>
    </location>
</feature>
<feature type="compositionally biased region" description="Basic and acidic residues" evidence="8">
    <location>
        <begin position="651"/>
        <end position="677"/>
    </location>
</feature>
<evidence type="ECO:0000256" key="8">
    <source>
        <dbReference type="SAM" id="MobiDB-lite"/>
    </source>
</evidence>
<dbReference type="Proteomes" id="UP001152797">
    <property type="component" value="Unassembled WGS sequence"/>
</dbReference>
<organism evidence="10">
    <name type="scientific">Cladocopium goreaui</name>
    <dbReference type="NCBI Taxonomy" id="2562237"/>
    <lineage>
        <taxon>Eukaryota</taxon>
        <taxon>Sar</taxon>
        <taxon>Alveolata</taxon>
        <taxon>Dinophyceae</taxon>
        <taxon>Suessiales</taxon>
        <taxon>Symbiodiniaceae</taxon>
        <taxon>Cladocopium</taxon>
    </lineage>
</organism>
<dbReference type="InterPro" id="IPR013520">
    <property type="entry name" value="Ribonucl_H"/>
</dbReference>
<feature type="non-terminal residue" evidence="10">
    <location>
        <position position="754"/>
    </location>
</feature>
<dbReference type="PANTHER" id="PTHR13058">
    <property type="entry name" value="THREE PRIME REPAIR EXONUCLEASE 1, 2"/>
    <property type="match status" value="1"/>
</dbReference>
<feature type="region of interest" description="Disordered" evidence="8">
    <location>
        <begin position="1"/>
        <end position="54"/>
    </location>
</feature>
<evidence type="ECO:0000259" key="9">
    <source>
        <dbReference type="SMART" id="SM00479"/>
    </source>
</evidence>
<feature type="region of interest" description="Disordered" evidence="8">
    <location>
        <begin position="543"/>
        <end position="595"/>
    </location>
</feature>
<accession>A0A9P1G0G3</accession>
<dbReference type="Gene3D" id="3.30.420.10">
    <property type="entry name" value="Ribonuclease H-like superfamily/Ribonuclease H"/>
    <property type="match status" value="1"/>
</dbReference>
<keyword evidence="3" id="KW-0479">Metal-binding</keyword>
<dbReference type="GO" id="GO:0006308">
    <property type="term" value="P:DNA catabolic process"/>
    <property type="evidence" value="ECO:0007669"/>
    <property type="project" value="TreeGrafter"/>
</dbReference>
<dbReference type="SUPFAM" id="SSF53098">
    <property type="entry name" value="Ribonuclease H-like"/>
    <property type="match status" value="1"/>
</dbReference>
<comment type="caution">
    <text evidence="10">The sequence shown here is derived from an EMBL/GenBank/DDBJ whole genome shotgun (WGS) entry which is preliminary data.</text>
</comment>
<reference evidence="11" key="2">
    <citation type="submission" date="2024-04" db="EMBL/GenBank/DDBJ databases">
        <authorList>
            <person name="Chen Y."/>
            <person name="Shah S."/>
            <person name="Dougan E. K."/>
            <person name="Thang M."/>
            <person name="Chan C."/>
        </authorList>
    </citation>
    <scope>NUCLEOTIDE SEQUENCE [LARGE SCALE GENOMIC DNA]</scope>
</reference>
<feature type="compositionally biased region" description="Low complexity" evidence="8">
    <location>
        <begin position="733"/>
        <end position="754"/>
    </location>
</feature>
<comment type="similarity">
    <text evidence="7">Belongs to the exonuclease superfamily. TREX family.</text>
</comment>
<dbReference type="AlphaFoldDB" id="A0A9P1G0G3"/>
<evidence type="ECO:0000313" key="10">
    <source>
        <dbReference type="EMBL" id="CAI3993395.1"/>
    </source>
</evidence>
<name>A0A9P1G0G3_9DINO</name>
<feature type="compositionally biased region" description="Low complexity" evidence="8">
    <location>
        <begin position="556"/>
        <end position="575"/>
    </location>
</feature>
<feature type="compositionally biased region" description="Acidic residues" evidence="8">
    <location>
        <begin position="683"/>
        <end position="694"/>
    </location>
</feature>
<evidence type="ECO:0000256" key="3">
    <source>
        <dbReference type="ARBA" id="ARBA00022723"/>
    </source>
</evidence>
<feature type="domain" description="Exonuclease" evidence="9">
    <location>
        <begin position="212"/>
        <end position="422"/>
    </location>
</feature>
<feature type="region of interest" description="Disordered" evidence="8">
    <location>
        <begin position="607"/>
        <end position="754"/>
    </location>
</feature>
<feature type="compositionally biased region" description="Polar residues" evidence="8">
    <location>
        <begin position="21"/>
        <end position="43"/>
    </location>
</feature>
<feature type="compositionally biased region" description="Basic and acidic residues" evidence="8">
    <location>
        <begin position="631"/>
        <end position="644"/>
    </location>
</feature>
<evidence type="ECO:0000313" key="13">
    <source>
        <dbReference type="Proteomes" id="UP001152797"/>
    </source>
</evidence>
<evidence type="ECO:0000256" key="7">
    <source>
        <dbReference type="ARBA" id="ARBA00025769"/>
    </source>
</evidence>
<comment type="cofactor">
    <cofactor evidence="1">
        <name>Mg(2+)</name>
        <dbReference type="ChEBI" id="CHEBI:18420"/>
    </cofactor>
</comment>
<dbReference type="GO" id="GO:0003676">
    <property type="term" value="F:nucleic acid binding"/>
    <property type="evidence" value="ECO:0007669"/>
    <property type="project" value="InterPro"/>
</dbReference>
<keyword evidence="2" id="KW-0540">Nuclease</keyword>
<evidence type="ECO:0000256" key="4">
    <source>
        <dbReference type="ARBA" id="ARBA00022801"/>
    </source>
</evidence>
<dbReference type="PANTHER" id="PTHR13058:SF19">
    <property type="entry name" value="LD40940P"/>
    <property type="match status" value="1"/>
</dbReference>
<dbReference type="EMBL" id="CAMXCT020001825">
    <property type="protein sequence ID" value="CAL1146770.1"/>
    <property type="molecule type" value="Genomic_DNA"/>
</dbReference>
<dbReference type="OrthoDB" id="444384at2759"/>
<proteinExistence type="inferred from homology"/>
<evidence type="ECO:0000256" key="1">
    <source>
        <dbReference type="ARBA" id="ARBA00001946"/>
    </source>
</evidence>